<dbReference type="InterPro" id="IPR040192">
    <property type="entry name" value="CUEDC1"/>
</dbReference>
<feature type="compositionally biased region" description="Basic and acidic residues" evidence="1">
    <location>
        <begin position="329"/>
        <end position="340"/>
    </location>
</feature>
<dbReference type="Proteomes" id="UP000186922">
    <property type="component" value="Unassembled WGS sequence"/>
</dbReference>
<dbReference type="InterPro" id="IPR040195">
    <property type="entry name" value="CUE_CUED1"/>
</dbReference>
<accession>A0A1D1V4L0</accession>
<protein>
    <recommendedName>
        <fullName evidence="2">CUE domain-containing protein</fullName>
    </recommendedName>
</protein>
<feature type="region of interest" description="Disordered" evidence="1">
    <location>
        <begin position="311"/>
        <end position="340"/>
    </location>
</feature>
<dbReference type="SMART" id="SM00546">
    <property type="entry name" value="CUE"/>
    <property type="match status" value="1"/>
</dbReference>
<sequence length="340" mass="37095">MEYASTTAWSAGASTSQSGFSSSSSAGGHVAEQAKLDFDQAMQDFQTMFPDMDRDLIEQILRANNGAVERTIDELLALNSQPGASLTVNVSTSSSETAPAVPPRPIRRKRWYPPLVGPLPEGFLRLSLSQPVRMPHQAYNPPRSNEIMSSVGPVIDPKKTSSSSSISLRGKFTSKKKSLSPATPALSTSPETASHFNEENFNNLMQDEDFLTELQKDEEFMQALQKDAKARAVAGRENSAFLPGVDNSPNSGAAPHEDATDFQSKLKKNMGMSSKQRLSMFTKQLSLGKKKSAKNIMNKANPSSYDHLIEDSNSLVSDDDDDHLAEGTSHVRLEKKNSQI</sequence>
<dbReference type="PANTHER" id="PTHR13467:SF3">
    <property type="entry name" value="CUE DOMAIN-CONTAINING PROTEIN 1"/>
    <property type="match status" value="1"/>
</dbReference>
<dbReference type="Gene3D" id="1.10.8.10">
    <property type="entry name" value="DNA helicase RuvA subunit, C-terminal domain"/>
    <property type="match status" value="1"/>
</dbReference>
<dbReference type="CDD" id="cd14366">
    <property type="entry name" value="CUE_CUED1"/>
    <property type="match status" value="1"/>
</dbReference>
<feature type="region of interest" description="Disordered" evidence="1">
    <location>
        <begin position="139"/>
        <end position="193"/>
    </location>
</feature>
<evidence type="ECO:0000256" key="1">
    <source>
        <dbReference type="SAM" id="MobiDB-lite"/>
    </source>
</evidence>
<dbReference type="PANTHER" id="PTHR13467">
    <property type="entry name" value="CUE DOMAIN CONTAINING PROTEIN 1"/>
    <property type="match status" value="1"/>
</dbReference>
<organism evidence="3 4">
    <name type="scientific">Ramazzottius varieornatus</name>
    <name type="common">Water bear</name>
    <name type="synonym">Tardigrade</name>
    <dbReference type="NCBI Taxonomy" id="947166"/>
    <lineage>
        <taxon>Eukaryota</taxon>
        <taxon>Metazoa</taxon>
        <taxon>Ecdysozoa</taxon>
        <taxon>Tardigrada</taxon>
        <taxon>Eutardigrada</taxon>
        <taxon>Parachela</taxon>
        <taxon>Hypsibioidea</taxon>
        <taxon>Ramazzottiidae</taxon>
        <taxon>Ramazzottius</taxon>
    </lineage>
</organism>
<gene>
    <name evidence="3" type="primary">RvY_08069-1</name>
    <name evidence="3" type="synonym">RvY_08069.1</name>
    <name evidence="3" type="ORF">RvY_08069</name>
</gene>
<dbReference type="OrthoDB" id="5794653at2759"/>
<proteinExistence type="predicted"/>
<name>A0A1D1V4L0_RAMVA</name>
<comment type="caution">
    <text evidence="3">The sequence shown here is derived from an EMBL/GenBank/DDBJ whole genome shotgun (WGS) entry which is preliminary data.</text>
</comment>
<evidence type="ECO:0000259" key="2">
    <source>
        <dbReference type="PROSITE" id="PS51140"/>
    </source>
</evidence>
<dbReference type="SUPFAM" id="SSF46934">
    <property type="entry name" value="UBA-like"/>
    <property type="match status" value="1"/>
</dbReference>
<dbReference type="Pfam" id="PF02845">
    <property type="entry name" value="CUE"/>
    <property type="match status" value="1"/>
</dbReference>
<evidence type="ECO:0000313" key="3">
    <source>
        <dbReference type="EMBL" id="GAU96651.1"/>
    </source>
</evidence>
<feature type="region of interest" description="Disordered" evidence="1">
    <location>
        <begin position="240"/>
        <end position="261"/>
    </location>
</feature>
<feature type="domain" description="CUE" evidence="2">
    <location>
        <begin position="37"/>
        <end position="80"/>
    </location>
</feature>
<dbReference type="InterPro" id="IPR003892">
    <property type="entry name" value="CUE"/>
</dbReference>
<reference evidence="3 4" key="1">
    <citation type="journal article" date="2016" name="Nat. Commun.">
        <title>Extremotolerant tardigrade genome and improved radiotolerance of human cultured cells by tardigrade-unique protein.</title>
        <authorList>
            <person name="Hashimoto T."/>
            <person name="Horikawa D.D."/>
            <person name="Saito Y."/>
            <person name="Kuwahara H."/>
            <person name="Kozuka-Hata H."/>
            <person name="Shin-I T."/>
            <person name="Minakuchi Y."/>
            <person name="Ohishi K."/>
            <person name="Motoyama A."/>
            <person name="Aizu T."/>
            <person name="Enomoto A."/>
            <person name="Kondo K."/>
            <person name="Tanaka S."/>
            <person name="Hara Y."/>
            <person name="Koshikawa S."/>
            <person name="Sagara H."/>
            <person name="Miura T."/>
            <person name="Yokobori S."/>
            <person name="Miyagawa K."/>
            <person name="Suzuki Y."/>
            <person name="Kubo T."/>
            <person name="Oyama M."/>
            <person name="Kohara Y."/>
            <person name="Fujiyama A."/>
            <person name="Arakawa K."/>
            <person name="Katayama T."/>
            <person name="Toyoda A."/>
            <person name="Kunieda T."/>
        </authorList>
    </citation>
    <scope>NUCLEOTIDE SEQUENCE [LARGE SCALE GENOMIC DNA]</scope>
    <source>
        <strain evidence="3 4">YOKOZUNA-1</strain>
    </source>
</reference>
<dbReference type="STRING" id="947166.A0A1D1V4L0"/>
<dbReference type="GO" id="GO:0043130">
    <property type="term" value="F:ubiquitin binding"/>
    <property type="evidence" value="ECO:0007669"/>
    <property type="project" value="InterPro"/>
</dbReference>
<evidence type="ECO:0000313" key="4">
    <source>
        <dbReference type="Proteomes" id="UP000186922"/>
    </source>
</evidence>
<dbReference type="InterPro" id="IPR009060">
    <property type="entry name" value="UBA-like_sf"/>
</dbReference>
<keyword evidence="4" id="KW-1185">Reference proteome</keyword>
<dbReference type="EMBL" id="BDGG01000003">
    <property type="protein sequence ID" value="GAU96651.1"/>
    <property type="molecule type" value="Genomic_DNA"/>
</dbReference>
<dbReference type="PROSITE" id="PS51140">
    <property type="entry name" value="CUE"/>
    <property type="match status" value="1"/>
</dbReference>
<feature type="region of interest" description="Disordered" evidence="1">
    <location>
        <begin position="1"/>
        <end position="26"/>
    </location>
</feature>
<dbReference type="AlphaFoldDB" id="A0A1D1V4L0"/>